<dbReference type="PANTHER" id="PTHR11839">
    <property type="entry name" value="UDP/ADP-SUGAR PYROPHOSPHATASE"/>
    <property type="match status" value="1"/>
</dbReference>
<evidence type="ECO:0000256" key="3">
    <source>
        <dbReference type="ARBA" id="ARBA00007275"/>
    </source>
</evidence>
<evidence type="ECO:0000256" key="2">
    <source>
        <dbReference type="ARBA" id="ARBA00001946"/>
    </source>
</evidence>
<dbReference type="Proteomes" id="UP000247555">
    <property type="component" value="Unassembled WGS sequence"/>
</dbReference>
<dbReference type="Pfam" id="PF00293">
    <property type="entry name" value="NUDIX"/>
    <property type="match status" value="1"/>
</dbReference>
<dbReference type="EMBL" id="QJKI01000014">
    <property type="protein sequence ID" value="PXX77982.1"/>
    <property type="molecule type" value="Genomic_DNA"/>
</dbReference>
<dbReference type="PROSITE" id="PS00893">
    <property type="entry name" value="NUDIX_BOX"/>
    <property type="match status" value="1"/>
</dbReference>
<sequence>MALTEHTLDSEQLLEGGFLRVYRDRVRLPDGSEARREYIAHPGAVAILPLTEAGELVLVRQYRYPVRQTFLEIPAGKIDAGEAWLATAQRELLEETGYTARRWHALPVAHPCIGYSDEKIAYFVAEGLIAGDSQPDEGEFVEVEHLPLTEVIARAQRGELSDSKTLTGLFWLQAWQSGMLRSEPL</sequence>
<comment type="catalytic activity">
    <reaction evidence="1">
        <text>GDP-alpha-D-mannose + H2O = alpha-D-mannose 1-phosphate + GMP + 2 H(+)</text>
        <dbReference type="Rhea" id="RHEA:27978"/>
        <dbReference type="ChEBI" id="CHEBI:15377"/>
        <dbReference type="ChEBI" id="CHEBI:15378"/>
        <dbReference type="ChEBI" id="CHEBI:57527"/>
        <dbReference type="ChEBI" id="CHEBI:58115"/>
        <dbReference type="ChEBI" id="CHEBI:58409"/>
    </reaction>
</comment>
<evidence type="ECO:0000313" key="9">
    <source>
        <dbReference type="EMBL" id="PXX77982.1"/>
    </source>
</evidence>
<reference evidence="9 10" key="1">
    <citation type="submission" date="2018-05" db="EMBL/GenBank/DDBJ databases">
        <title>Genomic Encyclopedia of Type Strains, Phase IV (KMG-IV): sequencing the most valuable type-strain genomes for metagenomic binning, comparative biology and taxonomic classification.</title>
        <authorList>
            <person name="Goeker M."/>
        </authorList>
    </citation>
    <scope>NUCLEOTIDE SEQUENCE [LARGE SCALE GENOMIC DNA]</scope>
    <source>
        <strain evidence="9 10">DSM 29661</strain>
    </source>
</reference>
<name>A0A318KND7_9NEIS</name>
<gene>
    <name evidence="9" type="ORF">DFR34_11470</name>
</gene>
<dbReference type="InterPro" id="IPR000086">
    <property type="entry name" value="NUDIX_hydrolase_dom"/>
</dbReference>
<evidence type="ECO:0000256" key="5">
    <source>
        <dbReference type="ARBA" id="ARBA00022801"/>
    </source>
</evidence>
<comment type="caution">
    <text evidence="9">The sequence shown here is derived from an EMBL/GenBank/DDBJ whole genome shotgun (WGS) entry which is preliminary data.</text>
</comment>
<accession>A0A318KND7</accession>
<evidence type="ECO:0000256" key="7">
    <source>
        <dbReference type="ARBA" id="ARBA00032272"/>
    </source>
</evidence>
<dbReference type="OrthoDB" id="9806150at2"/>
<dbReference type="PANTHER" id="PTHR11839:SF18">
    <property type="entry name" value="NUDIX HYDROLASE DOMAIN-CONTAINING PROTEIN"/>
    <property type="match status" value="1"/>
</dbReference>
<dbReference type="InterPro" id="IPR015797">
    <property type="entry name" value="NUDIX_hydrolase-like_dom_sf"/>
</dbReference>
<keyword evidence="5" id="KW-0378">Hydrolase</keyword>
<organism evidence="9 10">
    <name type="scientific">Rivihabitans pingtungensis</name>
    <dbReference type="NCBI Taxonomy" id="1054498"/>
    <lineage>
        <taxon>Bacteria</taxon>
        <taxon>Pseudomonadati</taxon>
        <taxon>Pseudomonadota</taxon>
        <taxon>Betaproteobacteria</taxon>
        <taxon>Neisseriales</taxon>
        <taxon>Aquaspirillaceae</taxon>
        <taxon>Rivihabitans</taxon>
    </lineage>
</organism>
<evidence type="ECO:0000256" key="6">
    <source>
        <dbReference type="ARBA" id="ARBA00032162"/>
    </source>
</evidence>
<dbReference type="InterPro" id="IPR020084">
    <property type="entry name" value="NUDIX_hydrolase_CS"/>
</dbReference>
<evidence type="ECO:0000313" key="10">
    <source>
        <dbReference type="Proteomes" id="UP000247555"/>
    </source>
</evidence>
<dbReference type="GO" id="GO:0016787">
    <property type="term" value="F:hydrolase activity"/>
    <property type="evidence" value="ECO:0007669"/>
    <property type="project" value="UniProtKB-KW"/>
</dbReference>
<dbReference type="AlphaFoldDB" id="A0A318KND7"/>
<evidence type="ECO:0000256" key="1">
    <source>
        <dbReference type="ARBA" id="ARBA00000847"/>
    </source>
</evidence>
<dbReference type="RefSeq" id="WP_110391223.1">
    <property type="nucleotide sequence ID" value="NZ_CALCOA010000160.1"/>
</dbReference>
<keyword evidence="10" id="KW-1185">Reference proteome</keyword>
<evidence type="ECO:0000259" key="8">
    <source>
        <dbReference type="PROSITE" id="PS51462"/>
    </source>
</evidence>
<comment type="similarity">
    <text evidence="3">Belongs to the Nudix hydrolase family. NudK subfamily.</text>
</comment>
<comment type="cofactor">
    <cofactor evidence="2">
        <name>Mg(2+)</name>
        <dbReference type="ChEBI" id="CHEBI:18420"/>
    </cofactor>
</comment>
<dbReference type="GO" id="GO:0005829">
    <property type="term" value="C:cytosol"/>
    <property type="evidence" value="ECO:0007669"/>
    <property type="project" value="TreeGrafter"/>
</dbReference>
<proteinExistence type="inferred from homology"/>
<dbReference type="GO" id="GO:0006753">
    <property type="term" value="P:nucleoside phosphate metabolic process"/>
    <property type="evidence" value="ECO:0007669"/>
    <property type="project" value="TreeGrafter"/>
</dbReference>
<dbReference type="SUPFAM" id="SSF55811">
    <property type="entry name" value="Nudix"/>
    <property type="match status" value="1"/>
</dbReference>
<protein>
    <recommendedName>
        <fullName evidence="4">GDP-mannose pyrophosphatase</fullName>
    </recommendedName>
    <alternativeName>
        <fullName evidence="6">GDP-mannose hydrolase</fullName>
    </alternativeName>
    <alternativeName>
        <fullName evidence="7">GDPMK</fullName>
    </alternativeName>
</protein>
<evidence type="ECO:0000256" key="4">
    <source>
        <dbReference type="ARBA" id="ARBA00016377"/>
    </source>
</evidence>
<feature type="domain" description="Nudix hydrolase" evidence="8">
    <location>
        <begin position="40"/>
        <end position="173"/>
    </location>
</feature>
<dbReference type="Gene3D" id="3.90.79.10">
    <property type="entry name" value="Nucleoside Triphosphate Pyrophosphohydrolase"/>
    <property type="match status" value="1"/>
</dbReference>
<dbReference type="PROSITE" id="PS51462">
    <property type="entry name" value="NUDIX"/>
    <property type="match status" value="1"/>
</dbReference>
<dbReference type="GO" id="GO:0019693">
    <property type="term" value="P:ribose phosphate metabolic process"/>
    <property type="evidence" value="ECO:0007669"/>
    <property type="project" value="TreeGrafter"/>
</dbReference>